<dbReference type="Gene3D" id="3.30.1370.100">
    <property type="entry name" value="MutL, C-terminal domain, regulatory subdomain"/>
    <property type="match status" value="1"/>
</dbReference>
<dbReference type="GO" id="GO:0032300">
    <property type="term" value="C:mismatch repair complex"/>
    <property type="evidence" value="ECO:0007669"/>
    <property type="project" value="InterPro"/>
</dbReference>
<dbReference type="PANTHER" id="PTHR10073:SF12">
    <property type="entry name" value="DNA MISMATCH REPAIR PROTEIN MLH1"/>
    <property type="match status" value="1"/>
</dbReference>
<dbReference type="Gene3D" id="3.30.230.10">
    <property type="match status" value="1"/>
</dbReference>
<dbReference type="PROSITE" id="PS00058">
    <property type="entry name" value="DNA_MISMATCH_REPAIR_1"/>
    <property type="match status" value="1"/>
</dbReference>
<dbReference type="InterPro" id="IPR013507">
    <property type="entry name" value="DNA_mismatch_S5_2-like"/>
</dbReference>
<dbReference type="GO" id="GO:0004519">
    <property type="term" value="F:endonuclease activity"/>
    <property type="evidence" value="ECO:0007669"/>
    <property type="project" value="UniProtKB-KW"/>
</dbReference>
<accession>A0A3G2I5G5</accession>
<dbReference type="GO" id="GO:0140664">
    <property type="term" value="F:ATP-dependent DNA damage sensor activity"/>
    <property type="evidence" value="ECO:0007669"/>
    <property type="project" value="InterPro"/>
</dbReference>
<evidence type="ECO:0000256" key="1">
    <source>
        <dbReference type="ARBA" id="ARBA00006082"/>
    </source>
</evidence>
<dbReference type="NCBIfam" id="TIGR00585">
    <property type="entry name" value="mutl"/>
    <property type="match status" value="1"/>
</dbReference>
<evidence type="ECO:0000256" key="3">
    <source>
        <dbReference type="ARBA" id="ARBA00022763"/>
    </source>
</evidence>
<dbReference type="Pfam" id="PF13589">
    <property type="entry name" value="HATPase_c_3"/>
    <property type="match status" value="1"/>
</dbReference>
<evidence type="ECO:0000259" key="6">
    <source>
        <dbReference type="SMART" id="SM01340"/>
    </source>
</evidence>
<dbReference type="InterPro" id="IPR037198">
    <property type="entry name" value="MutL_C_sf"/>
</dbReference>
<dbReference type="SUPFAM" id="SSF54211">
    <property type="entry name" value="Ribosomal protein S5 domain 2-like"/>
    <property type="match status" value="1"/>
</dbReference>
<dbReference type="AlphaFoldDB" id="A0A3G2I5G5"/>
<comment type="similarity">
    <text evidence="1 5">Belongs to the DNA mismatch repair MutL/HexB family.</text>
</comment>
<comment type="function">
    <text evidence="5">This protein is involved in the repair of mismatches in DNA. It is required for dam-dependent methyl-directed DNA mismatch repair. May act as a 'molecular matchmaker', a protein that promotes the formation of a stable complex between two or more DNA-binding proteins in an ATP-dependent manner without itself being part of a final effector complex.</text>
</comment>
<gene>
    <name evidence="5 7" type="primary">mutL</name>
    <name evidence="7" type="ORF">D8S97_00865</name>
</gene>
<dbReference type="InterPro" id="IPR020667">
    <property type="entry name" value="DNA_mismatch_repair_MutL"/>
</dbReference>
<dbReference type="InterPro" id="IPR042120">
    <property type="entry name" value="MutL_C_dimsub"/>
</dbReference>
<evidence type="ECO:0000256" key="2">
    <source>
        <dbReference type="ARBA" id="ARBA00021975"/>
    </source>
</evidence>
<feature type="domain" description="DNA mismatch repair protein S5" evidence="6">
    <location>
        <begin position="214"/>
        <end position="333"/>
    </location>
</feature>
<reference evidence="7 8" key="1">
    <citation type="submission" date="2018-10" db="EMBL/GenBank/DDBJ databases">
        <title>Genome sequence of the corn leaf aphid (Rhopalosiphum maidis Fitch).</title>
        <authorList>
            <person name="Chen W."/>
            <person name="Shakir S."/>
            <person name="Bigham M."/>
            <person name="Fei Z."/>
            <person name="Jander G."/>
        </authorList>
    </citation>
    <scope>NUCLEOTIDE SEQUENCE [LARGE SCALE GENOMIC DNA]</scope>
    <source>
        <strain evidence="7 8">BTI</strain>
    </source>
</reference>
<dbReference type="FunFam" id="3.30.565.10:FF:000003">
    <property type="entry name" value="DNA mismatch repair endonuclease MutL"/>
    <property type="match status" value="1"/>
</dbReference>
<dbReference type="SMART" id="SM01340">
    <property type="entry name" value="DNA_mis_repair"/>
    <property type="match status" value="1"/>
</dbReference>
<dbReference type="GO" id="GO:0016887">
    <property type="term" value="F:ATP hydrolysis activity"/>
    <property type="evidence" value="ECO:0007669"/>
    <property type="project" value="InterPro"/>
</dbReference>
<dbReference type="GO" id="GO:0006298">
    <property type="term" value="P:mismatch repair"/>
    <property type="evidence" value="ECO:0007669"/>
    <property type="project" value="UniProtKB-UniRule"/>
</dbReference>
<keyword evidence="7" id="KW-0540">Nuclease</keyword>
<dbReference type="InterPro" id="IPR014762">
    <property type="entry name" value="DNA_mismatch_repair_CS"/>
</dbReference>
<dbReference type="InterPro" id="IPR038973">
    <property type="entry name" value="MutL/Mlh/Pms-like"/>
</dbReference>
<dbReference type="InterPro" id="IPR020568">
    <property type="entry name" value="Ribosomal_Su5_D2-typ_SF"/>
</dbReference>
<evidence type="ECO:0000256" key="4">
    <source>
        <dbReference type="ARBA" id="ARBA00023204"/>
    </source>
</evidence>
<dbReference type="InterPro" id="IPR014721">
    <property type="entry name" value="Ribsml_uS5_D2-typ_fold_subgr"/>
</dbReference>
<dbReference type="OrthoDB" id="9763467at2"/>
<dbReference type="Proteomes" id="UP000271533">
    <property type="component" value="Chromosome"/>
</dbReference>
<evidence type="ECO:0000313" key="7">
    <source>
        <dbReference type="EMBL" id="AYN24529.1"/>
    </source>
</evidence>
<dbReference type="InterPro" id="IPR042121">
    <property type="entry name" value="MutL_C_regsub"/>
</dbReference>
<dbReference type="HAMAP" id="MF_00149">
    <property type="entry name" value="DNA_mis_repair"/>
    <property type="match status" value="1"/>
</dbReference>
<sequence length="583" mass="68243">MLSPIRILSTNLSSQISAGEVIERPSSVIKELLENSIDAKAKNINISIEKSGLHSITVKDDGFGIEKNQLLLAISRHATSKINTLTDLDSINTFGFRGEALASIRAVSRLKLISCPKNSKIAWSIYSEGFSDYTLLKPIAHPFGTSIIVENLFYNIPVRLKFIKNKKLEFLKICEIIKRIALSHFDINISFKKNKKLFLTYKAIEKNDNKIHRLKTVFNHIDINYFLEIKEKIDNITLFGWLFFPPSPPNSFKKIQFFYVNNRFIYSDLINNAIFNAFYEIAGNKKNISFVLYITLPSNEIDINIHPTKNEIKFHKSNIIYFFLYKTILSHLKKSKIKYFSNNSFSKVHSDKYKNNNFCSLSIDSMSKICFKNEKKFLYKDIIANYFFKIDSKRFLKKYFFSFGRLLMVFQKYYGLMYYFDTFSLISFPLAKKIVEQYKLKKVIKNHIIPDFFSCNFSFLITLEQSKVLSDNLKLLLKFGFNFILKEETFFLKTIPNFLKYQNLDILLSSFFSFIFLKKKICIKDIIKWFDSNILVEKNSWSYLDGISILLEIEYFCPSILKNPPFKLLQKININEALCILKI</sequence>
<organism evidence="7 8">
    <name type="scientific">Buchnera aphidicola subsp. Rhopalosiphum maidis</name>
    <dbReference type="NCBI Taxonomy" id="118109"/>
    <lineage>
        <taxon>Bacteria</taxon>
        <taxon>Pseudomonadati</taxon>
        <taxon>Pseudomonadota</taxon>
        <taxon>Gammaproteobacteria</taxon>
        <taxon>Enterobacterales</taxon>
        <taxon>Erwiniaceae</taxon>
        <taxon>Buchnera</taxon>
    </lineage>
</organism>
<dbReference type="GO" id="GO:0005524">
    <property type="term" value="F:ATP binding"/>
    <property type="evidence" value="ECO:0007669"/>
    <property type="project" value="InterPro"/>
</dbReference>
<dbReference type="PANTHER" id="PTHR10073">
    <property type="entry name" value="DNA MISMATCH REPAIR PROTEIN MLH, PMS, MUTL"/>
    <property type="match status" value="1"/>
</dbReference>
<dbReference type="InterPro" id="IPR002099">
    <property type="entry name" value="MutL/Mlh/PMS"/>
</dbReference>
<dbReference type="InterPro" id="IPR036890">
    <property type="entry name" value="HATPase_C_sf"/>
</dbReference>
<name>A0A3G2I5G5_BUCRM</name>
<protein>
    <recommendedName>
        <fullName evidence="2 5">DNA mismatch repair protein MutL</fullName>
    </recommendedName>
</protein>
<dbReference type="EMBL" id="CP032759">
    <property type="protein sequence ID" value="AYN24529.1"/>
    <property type="molecule type" value="Genomic_DNA"/>
</dbReference>
<dbReference type="GO" id="GO:0030983">
    <property type="term" value="F:mismatched DNA binding"/>
    <property type="evidence" value="ECO:0007669"/>
    <property type="project" value="InterPro"/>
</dbReference>
<dbReference type="SUPFAM" id="SSF118116">
    <property type="entry name" value="DNA mismatch repair protein MutL"/>
    <property type="match status" value="1"/>
</dbReference>
<dbReference type="SUPFAM" id="SSF55874">
    <property type="entry name" value="ATPase domain of HSP90 chaperone/DNA topoisomerase II/histidine kinase"/>
    <property type="match status" value="1"/>
</dbReference>
<keyword evidence="7" id="KW-0378">Hydrolase</keyword>
<evidence type="ECO:0000256" key="5">
    <source>
        <dbReference type="HAMAP-Rule" id="MF_00149"/>
    </source>
</evidence>
<dbReference type="Gene3D" id="3.30.565.10">
    <property type="entry name" value="Histidine kinase-like ATPase, C-terminal domain"/>
    <property type="match status" value="1"/>
</dbReference>
<evidence type="ECO:0000313" key="8">
    <source>
        <dbReference type="Proteomes" id="UP000271533"/>
    </source>
</evidence>
<dbReference type="RefSeq" id="WP_158361032.1">
    <property type="nucleotide sequence ID" value="NZ_CP032759.1"/>
</dbReference>
<dbReference type="Pfam" id="PF01119">
    <property type="entry name" value="DNA_mis_repair"/>
    <property type="match status" value="1"/>
</dbReference>
<keyword evidence="3 5" id="KW-0227">DNA damage</keyword>
<dbReference type="Gene3D" id="3.30.1540.20">
    <property type="entry name" value="MutL, C-terminal domain, dimerisation subdomain"/>
    <property type="match status" value="1"/>
</dbReference>
<keyword evidence="7" id="KW-0255">Endonuclease</keyword>
<keyword evidence="4 5" id="KW-0234">DNA repair</keyword>
<proteinExistence type="inferred from homology"/>
<dbReference type="CDD" id="cd16926">
    <property type="entry name" value="HATPase_MutL-MLH-PMS-like"/>
    <property type="match status" value="1"/>
</dbReference>